<dbReference type="Proteomes" id="UP000265631">
    <property type="component" value="Unassembled WGS sequence"/>
</dbReference>
<dbReference type="PANTHER" id="PTHR10961:SF7">
    <property type="entry name" value="FAD DEPENDENT OXIDOREDUCTASE DOMAIN-CONTAINING PROTEIN"/>
    <property type="match status" value="1"/>
</dbReference>
<dbReference type="AlphaFoldDB" id="A0A395MZY6"/>
<comment type="similarity">
    <text evidence="2">Belongs to the MSOX/MTOX family.</text>
</comment>
<evidence type="ECO:0000256" key="7">
    <source>
        <dbReference type="SAM" id="SignalP"/>
    </source>
</evidence>
<comment type="caution">
    <text evidence="9">The sequence shown here is derived from an EMBL/GenBank/DDBJ whole genome shotgun (WGS) entry which is preliminary data.</text>
</comment>
<dbReference type="InterPro" id="IPR036188">
    <property type="entry name" value="FAD/NAD-bd_sf"/>
</dbReference>
<dbReference type="Gene3D" id="3.30.9.10">
    <property type="entry name" value="D-Amino Acid Oxidase, subunit A, domain 2"/>
    <property type="match status" value="1"/>
</dbReference>
<evidence type="ECO:0000256" key="2">
    <source>
        <dbReference type="ARBA" id="ARBA00010989"/>
    </source>
</evidence>
<comment type="cofactor">
    <cofactor evidence="1">
        <name>FAD</name>
        <dbReference type="ChEBI" id="CHEBI:57692"/>
    </cofactor>
</comment>
<dbReference type="STRING" id="2594813.A0A395MZY6"/>
<dbReference type="PANTHER" id="PTHR10961">
    <property type="entry name" value="PEROXISOMAL SARCOSINE OXIDASE"/>
    <property type="match status" value="1"/>
</dbReference>
<evidence type="ECO:0000256" key="5">
    <source>
        <dbReference type="ARBA" id="ARBA00023002"/>
    </source>
</evidence>
<evidence type="ECO:0000259" key="8">
    <source>
        <dbReference type="Pfam" id="PF01266"/>
    </source>
</evidence>
<dbReference type="CDD" id="cd12148">
    <property type="entry name" value="fungal_TF_MHR"/>
    <property type="match status" value="1"/>
</dbReference>
<dbReference type="SUPFAM" id="SSF54373">
    <property type="entry name" value="FAD-linked reductases, C-terminal domain"/>
    <property type="match status" value="1"/>
</dbReference>
<gene>
    <name evidence="9" type="ORF">FIE12Z_2317</name>
</gene>
<keyword evidence="10" id="KW-1185">Reference proteome</keyword>
<evidence type="ECO:0000256" key="6">
    <source>
        <dbReference type="SAM" id="MobiDB-lite"/>
    </source>
</evidence>
<protein>
    <submittedName>
        <fullName evidence="9">Sarcosine oxidase</fullName>
    </submittedName>
</protein>
<proteinExistence type="inferred from homology"/>
<keyword evidence="4" id="KW-0274">FAD</keyword>
<dbReference type="Pfam" id="PF01266">
    <property type="entry name" value="DAO"/>
    <property type="match status" value="1"/>
</dbReference>
<evidence type="ECO:0000256" key="3">
    <source>
        <dbReference type="ARBA" id="ARBA00022630"/>
    </source>
</evidence>
<sequence>MSNNKFNVAVVGLGALGSAAAYQAAIKGSSVIGFEQYEFGNVYGSSHDTSRIVRTSYGSPDYVALARAAYKDWAELERRSGLQMLTITGGVVFFPKTAADESELNEFEKSMSAGEFTRSLDANGIPYELLDAQEVKRRWPAFDVPEGVQTIYTADSGIVHASKSVAAMQYQARANGAVLKEKTRVDAVIPNGNGKGLTIETSQGSFQVDKVILACDAWINKLLKPLGSEIPLTIMQEQVTYYKPADLTPFDETKFPVWIWAGDHYYYGFPMYGEPAIKAGRDTSNNFMTPENRTFVPSSELFNELTSFMGNLIPEKGEPLRTITCQYAITPDRQFVISPLKNYPDIIVGLGGGHAFKFAPAIGRVLAELAIDGATKEDISNFGIPRVAAENARKYGVLVKDRDVRRVAAFASIVPSKKTMLQSSKIPLCPGSIQDTASTPERIIRAPSFSAPTPQRHASQPLSTGVMLAIAQGSMTIRSCQTLCLLAYYNFIVGDIATAGFNISIAKNMIQLLPDTDRDSTLEAKSKLFWNIQLLSFICSAPTLLPSLSPDINSPQLLSVEARDPLADCIRVPRAAGTETLAGIWSQSLKLCSLWTDVRLYVARCVQGEAKYPWQPDSDYTKLYSRLLDVEMGWPVHLSYNAVRFPSVSPQDAHSNRLELLPWLRVQITYHAIHCVLNHPCLYTSMAETPKDKLGGNTFWRSSYEKALRHCTWISRLIRTANEKGLHFSDPFFAQTAAIASTLHLYWTRTSDTRLKASSVENLELCHNLVKQMATRWPVCKAIENALDRFIESTEPTQNRSSPAAVKTSLIWLLLDVAAPQFPNYRDQSAHSQTFWTSSGGEEPVSRSEMNTPPADMRESTARYATPPRWMMERREADSQMEMDQPGGENMAVASETVMGEHNTTYDLAWGAWENLGPMGEGLYMNVDWWDMNQF</sequence>
<dbReference type="InterPro" id="IPR045170">
    <property type="entry name" value="MTOX"/>
</dbReference>
<keyword evidence="3" id="KW-0285">Flavoprotein</keyword>
<feature type="signal peptide" evidence="7">
    <location>
        <begin position="1"/>
        <end position="21"/>
    </location>
</feature>
<dbReference type="SUPFAM" id="SSF51905">
    <property type="entry name" value="FAD/NAD(P)-binding domain"/>
    <property type="match status" value="1"/>
</dbReference>
<evidence type="ECO:0000313" key="9">
    <source>
        <dbReference type="EMBL" id="RFN53492.1"/>
    </source>
</evidence>
<evidence type="ECO:0000256" key="4">
    <source>
        <dbReference type="ARBA" id="ARBA00022827"/>
    </source>
</evidence>
<feature type="chain" id="PRO_5017230078" evidence="7">
    <location>
        <begin position="22"/>
        <end position="935"/>
    </location>
</feature>
<dbReference type="GO" id="GO:0008115">
    <property type="term" value="F:sarcosine oxidase activity"/>
    <property type="evidence" value="ECO:0007669"/>
    <property type="project" value="TreeGrafter"/>
</dbReference>
<name>A0A395MZY6_9HYPO</name>
<dbReference type="InterPro" id="IPR006076">
    <property type="entry name" value="FAD-dep_OxRdtase"/>
</dbReference>
<evidence type="ECO:0000313" key="10">
    <source>
        <dbReference type="Proteomes" id="UP000265631"/>
    </source>
</evidence>
<feature type="domain" description="FAD dependent oxidoreductase" evidence="8">
    <location>
        <begin position="8"/>
        <end position="369"/>
    </location>
</feature>
<accession>A0A395MZY6</accession>
<evidence type="ECO:0000256" key="1">
    <source>
        <dbReference type="ARBA" id="ARBA00001974"/>
    </source>
</evidence>
<dbReference type="Gene3D" id="3.50.50.60">
    <property type="entry name" value="FAD/NAD(P)-binding domain"/>
    <property type="match status" value="1"/>
</dbReference>
<keyword evidence="5" id="KW-0560">Oxidoreductase</keyword>
<dbReference type="NCBIfam" id="NF008425">
    <property type="entry name" value="PRK11259.1"/>
    <property type="match status" value="1"/>
</dbReference>
<dbReference type="EMBL" id="PXXK01000042">
    <property type="protein sequence ID" value="RFN53492.1"/>
    <property type="molecule type" value="Genomic_DNA"/>
</dbReference>
<feature type="region of interest" description="Disordered" evidence="6">
    <location>
        <begin position="833"/>
        <end position="860"/>
    </location>
</feature>
<reference evidence="9 10" key="1">
    <citation type="journal article" date="2018" name="PLoS Pathog.">
        <title>Evolution of structural diversity of trichothecenes, a family of toxins produced by plant pathogenic and entomopathogenic fungi.</title>
        <authorList>
            <person name="Proctor R.H."/>
            <person name="McCormick S.P."/>
            <person name="Kim H.S."/>
            <person name="Cardoza R.E."/>
            <person name="Stanley A.M."/>
            <person name="Lindo L."/>
            <person name="Kelly A."/>
            <person name="Brown D.W."/>
            <person name="Lee T."/>
            <person name="Vaughan M.M."/>
            <person name="Alexander N.J."/>
            <person name="Busman M."/>
            <person name="Gutierrez S."/>
        </authorList>
    </citation>
    <scope>NUCLEOTIDE SEQUENCE [LARGE SCALE GENOMIC DNA]</scope>
    <source>
        <strain evidence="9 10">NRRL 13405</strain>
    </source>
</reference>
<dbReference type="GO" id="GO:0050660">
    <property type="term" value="F:flavin adenine dinucleotide binding"/>
    <property type="evidence" value="ECO:0007669"/>
    <property type="project" value="InterPro"/>
</dbReference>
<organism evidence="9 10">
    <name type="scientific">Fusarium flagelliforme</name>
    <dbReference type="NCBI Taxonomy" id="2675880"/>
    <lineage>
        <taxon>Eukaryota</taxon>
        <taxon>Fungi</taxon>
        <taxon>Dikarya</taxon>
        <taxon>Ascomycota</taxon>
        <taxon>Pezizomycotina</taxon>
        <taxon>Sordariomycetes</taxon>
        <taxon>Hypocreomycetidae</taxon>
        <taxon>Hypocreales</taxon>
        <taxon>Nectriaceae</taxon>
        <taxon>Fusarium</taxon>
        <taxon>Fusarium incarnatum-equiseti species complex</taxon>
    </lineage>
</organism>
<keyword evidence="7" id="KW-0732">Signal</keyword>